<keyword evidence="3" id="KW-1185">Reference proteome</keyword>
<feature type="transmembrane region" description="Helical" evidence="1">
    <location>
        <begin position="134"/>
        <end position="157"/>
    </location>
</feature>
<keyword evidence="1" id="KW-1133">Transmembrane helix</keyword>
<keyword evidence="1" id="KW-0472">Membrane</keyword>
<evidence type="ECO:0000256" key="1">
    <source>
        <dbReference type="SAM" id="Phobius"/>
    </source>
</evidence>
<reference evidence="3" key="1">
    <citation type="submission" date="2016-10" db="EMBL/GenBank/DDBJ databases">
        <authorList>
            <person name="Varghese N."/>
            <person name="Submissions S."/>
        </authorList>
    </citation>
    <scope>NUCLEOTIDE SEQUENCE [LARGE SCALE GENOMIC DNA]</scope>
    <source>
        <strain evidence="3">DS-12</strain>
    </source>
</reference>
<evidence type="ECO:0000313" key="2">
    <source>
        <dbReference type="EMBL" id="SFO39106.1"/>
    </source>
</evidence>
<name>A0A1I5GTE3_9FLAO</name>
<dbReference type="STRING" id="913024.SAMN05421741_14912"/>
<sequence length="194" mass="20770">MTADLFMIFTELLPEVLVGSDGDGSGGGGSGNRGLDLSSAMWLGNIGLGMLSTDVTLQSGFLKSNELWHKTKTRGYSFATQNKWKNPGAKYWRNQQVKPYQGARKLGSKLTKAGGVLVAADIAMSGELKPSHGINVFMLGISGTGVGSIVAGVWFVADMGTGAYNYYFSDDGFKTISDMIDQNVGSYEMYEGVY</sequence>
<dbReference type="AlphaFoldDB" id="A0A1I5GTE3"/>
<keyword evidence="1" id="KW-0812">Transmembrane</keyword>
<organism evidence="2 3">
    <name type="scientific">Paenimyroides ummariense</name>
    <dbReference type="NCBI Taxonomy" id="913024"/>
    <lineage>
        <taxon>Bacteria</taxon>
        <taxon>Pseudomonadati</taxon>
        <taxon>Bacteroidota</taxon>
        <taxon>Flavobacteriia</taxon>
        <taxon>Flavobacteriales</taxon>
        <taxon>Flavobacteriaceae</taxon>
        <taxon>Paenimyroides</taxon>
    </lineage>
</organism>
<gene>
    <name evidence="2" type="ORF">SAMN05421741_14912</name>
</gene>
<protein>
    <submittedName>
        <fullName evidence="2">Uncharacterized protein</fullName>
    </submittedName>
</protein>
<accession>A0A1I5GTE3</accession>
<evidence type="ECO:0000313" key="3">
    <source>
        <dbReference type="Proteomes" id="UP000199036"/>
    </source>
</evidence>
<dbReference type="Proteomes" id="UP000199036">
    <property type="component" value="Unassembled WGS sequence"/>
</dbReference>
<dbReference type="EMBL" id="FOVI01000049">
    <property type="protein sequence ID" value="SFO39106.1"/>
    <property type="molecule type" value="Genomic_DNA"/>
</dbReference>
<proteinExistence type="predicted"/>